<dbReference type="SMART" id="SM00060">
    <property type="entry name" value="FN3"/>
    <property type="match status" value="1"/>
</dbReference>
<dbReference type="InterPro" id="IPR003961">
    <property type="entry name" value="FN3_dom"/>
</dbReference>
<evidence type="ECO:0000313" key="2">
    <source>
        <dbReference type="EMBL" id="BAM00675.1"/>
    </source>
</evidence>
<dbReference type="Gene3D" id="2.60.120.380">
    <property type="match status" value="1"/>
</dbReference>
<dbReference type="InterPro" id="IPR013783">
    <property type="entry name" value="Ig-like_fold"/>
</dbReference>
<dbReference type="SUPFAM" id="SSF49265">
    <property type="entry name" value="Fibronectin type III"/>
    <property type="match status" value="1"/>
</dbReference>
<dbReference type="Proteomes" id="UP000007880">
    <property type="component" value="Chromosome"/>
</dbReference>
<dbReference type="GO" id="GO:0008233">
    <property type="term" value="F:peptidase activity"/>
    <property type="evidence" value="ECO:0007669"/>
    <property type="project" value="InterPro"/>
</dbReference>
<dbReference type="AlphaFoldDB" id="I0I5Y7"/>
<dbReference type="EMBL" id="AP012337">
    <property type="protein sequence ID" value="BAM00675.1"/>
    <property type="molecule type" value="Genomic_DNA"/>
</dbReference>
<dbReference type="SUPFAM" id="SSF89260">
    <property type="entry name" value="Collagen-binding domain"/>
    <property type="match status" value="1"/>
</dbReference>
<dbReference type="eggNOG" id="COG1572">
    <property type="taxonomic scope" value="Bacteria"/>
</dbReference>
<dbReference type="HOGENOM" id="CLU_358146_0_0_0"/>
<gene>
    <name evidence="2" type="ordered locus">CLDAP_26350</name>
</gene>
<organism evidence="2 3">
    <name type="scientific">Caldilinea aerophila (strain DSM 14535 / JCM 11387 / NBRC 104270 / STL-6-O1)</name>
    <dbReference type="NCBI Taxonomy" id="926550"/>
    <lineage>
        <taxon>Bacteria</taxon>
        <taxon>Bacillati</taxon>
        <taxon>Chloroflexota</taxon>
        <taxon>Caldilineae</taxon>
        <taxon>Caldilineales</taxon>
        <taxon>Caldilineaceae</taxon>
        <taxon>Caldilinea</taxon>
    </lineage>
</organism>
<dbReference type="InterPro" id="IPR036116">
    <property type="entry name" value="FN3_sf"/>
</dbReference>
<dbReference type="Pfam" id="PF01650">
    <property type="entry name" value="Peptidase_C13"/>
    <property type="match status" value="1"/>
</dbReference>
<dbReference type="KEGG" id="cap:CLDAP_26350"/>
<dbReference type="Pfam" id="PF00041">
    <property type="entry name" value="fn3"/>
    <property type="match status" value="1"/>
</dbReference>
<evidence type="ECO:0000259" key="1">
    <source>
        <dbReference type="PROSITE" id="PS50853"/>
    </source>
</evidence>
<keyword evidence="3" id="KW-1185">Reference proteome</keyword>
<dbReference type="InterPro" id="IPR001096">
    <property type="entry name" value="Peptidase_C13"/>
</dbReference>
<proteinExistence type="predicted"/>
<reference evidence="2 3" key="1">
    <citation type="submission" date="2012-02" db="EMBL/GenBank/DDBJ databases">
        <title>Complete genome sequence of Caldilinea aerophila DSM 14535 (= NBRC 102666).</title>
        <authorList>
            <person name="Oguchi A."/>
            <person name="Hosoyama A."/>
            <person name="Sekine M."/>
            <person name="Fukai R."/>
            <person name="Kato Y."/>
            <person name="Nakamura S."/>
            <person name="Hanada S."/>
            <person name="Yamazaki S."/>
            <person name="Fujita N."/>
        </authorList>
    </citation>
    <scope>NUCLEOTIDE SEQUENCE [LARGE SCALE GENOMIC DNA]</scope>
    <source>
        <strain evidence="3">DSM 14535 / JCM 11387 / NBRC 104270 / STL-6-O1</strain>
    </source>
</reference>
<dbReference type="Gene3D" id="3.40.50.1460">
    <property type="match status" value="1"/>
</dbReference>
<sequence>MGLAIAGYALAQVSANFDLRWWSFGAGGTRQSSSYVIQDSAGQPIAGVATSANMRIESGFAAGIVNPTATPTPTHTPTPLSQATPTFTPTATPTVNAAHADAFEVDDTCAQAKPIAADGAQQQRTFHSPGDVDWIRFTAQANRTYVIQVENVGPKADAVVFLYNSCADAPAATDNNAFGSTVTIEWDSTRNGDYYIQLRQFDPAFFGADASYRISVRVDQTPPSAPTNPRCIAIDATTLAVQWRRSPERDVVRYRVNYANVGGTVSGSDDVLGGDTTYYQLGSLTANDTYQLRVQALDFSNNESPLSGQVQCTVRVPDDTTAPQVTIQQPAASGVYTTTAAQVTVTGLATDAGGNLSRASVRNMTTAVERWDYTLEGASDTFRVTDLPLARGDNTVRVQVFDAAGNVGERTLVIRRLGDSPGAVIIIAGHNETFGLQTNIYNSTNRAYRIFRSAGFSPEDIYYLAPVAQDADGDGTPDTQAVTFNPAAIQQAITVWAKTRVGPGKPLFIYMMDHGLSNRFCVTGCTPGNSITPDDLDAWLRTLETESGVDEMTVVYEACVSGSFIQRDNPTSSISKLGRVIITSTGFDNNAYASPQGAYFSDAFFSCVADSGDLKQCFDEGRAAVQATGVNQTPLLDDNGDGVFNAGDGTVAQNRYITRFFSAMRPTIEGVDVQRSGANGVLRAQVAAGAEAVELVWAAVFPPSFEEPTGVTLNLNVPVVRLEPVAGQTGRFRVDYPNGFLEAGDYRIVFYAQDRVGLNAPPKREGDAPIEESNVYLPLITR</sequence>
<dbReference type="PROSITE" id="PS50853">
    <property type="entry name" value="FN3"/>
    <property type="match status" value="1"/>
</dbReference>
<evidence type="ECO:0000313" key="3">
    <source>
        <dbReference type="Proteomes" id="UP000007880"/>
    </source>
</evidence>
<dbReference type="Gene3D" id="2.60.40.10">
    <property type="entry name" value="Immunoglobulins"/>
    <property type="match status" value="2"/>
</dbReference>
<dbReference type="GO" id="GO:0006508">
    <property type="term" value="P:proteolysis"/>
    <property type="evidence" value="ECO:0007669"/>
    <property type="project" value="InterPro"/>
</dbReference>
<feature type="domain" description="Fibronectin type-III" evidence="1">
    <location>
        <begin position="225"/>
        <end position="319"/>
    </location>
</feature>
<dbReference type="STRING" id="926550.CLDAP_26350"/>
<protein>
    <recommendedName>
        <fullName evidence="1">Fibronectin type-III domain-containing protein</fullName>
    </recommendedName>
</protein>
<dbReference type="eggNOG" id="COG3292">
    <property type="taxonomic scope" value="Bacteria"/>
</dbReference>
<name>I0I5Y7_CALAS</name>
<accession>I0I5Y7</accession>
<dbReference type="PATRIC" id="fig|926550.5.peg.2870"/>
<dbReference type="CDD" id="cd00063">
    <property type="entry name" value="FN3"/>
    <property type="match status" value="1"/>
</dbReference>